<organism evidence="2 3">
    <name type="scientific">Haloarcula quadrata</name>
    <dbReference type="NCBI Taxonomy" id="182779"/>
    <lineage>
        <taxon>Archaea</taxon>
        <taxon>Methanobacteriati</taxon>
        <taxon>Methanobacteriota</taxon>
        <taxon>Stenosarchaea group</taxon>
        <taxon>Halobacteria</taxon>
        <taxon>Halobacteriales</taxon>
        <taxon>Haloarculaceae</taxon>
        <taxon>Haloarcula</taxon>
    </lineage>
</organism>
<sequence>MCLIDFSEAPPEHLFVTGVHPAALVATAMVAVTVVAAVLLVVGVALIVTVFTMAHVT</sequence>
<dbReference type="AlphaFoldDB" id="A0A495QWT7"/>
<keyword evidence="1" id="KW-0812">Transmembrane</keyword>
<feature type="transmembrane region" description="Helical" evidence="1">
    <location>
        <begin position="22"/>
        <end position="51"/>
    </location>
</feature>
<evidence type="ECO:0000256" key="1">
    <source>
        <dbReference type="SAM" id="Phobius"/>
    </source>
</evidence>
<evidence type="ECO:0000313" key="3">
    <source>
        <dbReference type="Proteomes" id="UP000268233"/>
    </source>
</evidence>
<comment type="caution">
    <text evidence="2">The sequence shown here is derived from an EMBL/GenBank/DDBJ whole genome shotgun (WGS) entry which is preliminary data.</text>
</comment>
<gene>
    <name evidence="2" type="ORF">BDK61_4203</name>
</gene>
<dbReference type="RefSeq" id="WP_160164335.1">
    <property type="nucleotide sequence ID" value="NZ_RBWW01000002.1"/>
</dbReference>
<reference evidence="2 3" key="1">
    <citation type="submission" date="2018-10" db="EMBL/GenBank/DDBJ databases">
        <title>Genomic Encyclopedia of Archaeal and Bacterial Type Strains, Phase II (KMG-II): from individual species to whole genera.</title>
        <authorList>
            <person name="Goeker M."/>
        </authorList>
    </citation>
    <scope>NUCLEOTIDE SEQUENCE [LARGE SCALE GENOMIC DNA]</scope>
    <source>
        <strain evidence="2 3">DSM 11927</strain>
    </source>
</reference>
<dbReference type="Proteomes" id="UP000268233">
    <property type="component" value="Unassembled WGS sequence"/>
</dbReference>
<accession>A0A495QWT7</accession>
<keyword evidence="3" id="KW-1185">Reference proteome</keyword>
<dbReference type="GeneID" id="64824730"/>
<dbReference type="EMBL" id="RBWW01000002">
    <property type="protein sequence ID" value="RKS78537.1"/>
    <property type="molecule type" value="Genomic_DNA"/>
</dbReference>
<name>A0A495QWT7_9EURY</name>
<keyword evidence="1" id="KW-0472">Membrane</keyword>
<proteinExistence type="predicted"/>
<evidence type="ECO:0000313" key="2">
    <source>
        <dbReference type="EMBL" id="RKS78537.1"/>
    </source>
</evidence>
<protein>
    <submittedName>
        <fullName evidence="2">Uncharacterized protein</fullName>
    </submittedName>
</protein>
<keyword evidence="1" id="KW-1133">Transmembrane helix</keyword>